<keyword evidence="1" id="KW-0456">Lyase</keyword>
<dbReference type="InterPro" id="IPR013342">
    <property type="entry name" value="Mandelate_racemase_C"/>
</dbReference>
<organism evidence="3">
    <name type="scientific">marine sediment metagenome</name>
    <dbReference type="NCBI Taxonomy" id="412755"/>
    <lineage>
        <taxon>unclassified sequences</taxon>
        <taxon>metagenomes</taxon>
        <taxon>ecological metagenomes</taxon>
    </lineage>
</organism>
<dbReference type="InterPro" id="IPR029065">
    <property type="entry name" value="Enolase_C-like"/>
</dbReference>
<gene>
    <name evidence="3" type="ORF">S01H1_06679</name>
</gene>
<reference evidence="3" key="1">
    <citation type="journal article" date="2014" name="Front. Microbiol.">
        <title>High frequency of phylogenetically diverse reductive dehalogenase-homologous genes in deep subseafloor sedimentary metagenomes.</title>
        <authorList>
            <person name="Kawai M."/>
            <person name="Futagami T."/>
            <person name="Toyoda A."/>
            <person name="Takaki Y."/>
            <person name="Nishi S."/>
            <person name="Hori S."/>
            <person name="Arai W."/>
            <person name="Tsubouchi T."/>
            <person name="Morono Y."/>
            <person name="Uchiyama I."/>
            <person name="Ito T."/>
            <person name="Fujiyama A."/>
            <person name="Inagaki F."/>
            <person name="Takami H."/>
        </authorList>
    </citation>
    <scope>NUCLEOTIDE SEQUENCE</scope>
    <source>
        <strain evidence="3">Expedition CK06-06</strain>
    </source>
</reference>
<dbReference type="InterPro" id="IPR029017">
    <property type="entry name" value="Enolase-like_N"/>
</dbReference>
<dbReference type="PANTHER" id="PTHR48080">
    <property type="entry name" value="D-GALACTONATE DEHYDRATASE-RELATED"/>
    <property type="match status" value="1"/>
</dbReference>
<dbReference type="AlphaFoldDB" id="X0SPD1"/>
<dbReference type="CDD" id="cd03316">
    <property type="entry name" value="MR_like"/>
    <property type="match status" value="1"/>
</dbReference>
<evidence type="ECO:0000256" key="1">
    <source>
        <dbReference type="ARBA" id="ARBA00023239"/>
    </source>
</evidence>
<dbReference type="InterPro" id="IPR013341">
    <property type="entry name" value="Mandelate_racemase_N_dom"/>
</dbReference>
<dbReference type="InterPro" id="IPR034593">
    <property type="entry name" value="DgoD-like"/>
</dbReference>
<protein>
    <recommendedName>
        <fullName evidence="2">Mandelate racemase/muconate lactonizing enzyme C-terminal domain-containing protein</fullName>
    </recommendedName>
</protein>
<name>X0SPD1_9ZZZZ</name>
<dbReference type="Pfam" id="PF02746">
    <property type="entry name" value="MR_MLE_N"/>
    <property type="match status" value="1"/>
</dbReference>
<dbReference type="PANTHER" id="PTHR48080:SF2">
    <property type="entry name" value="D-GALACTONATE DEHYDRATASE"/>
    <property type="match status" value="1"/>
</dbReference>
<comment type="caution">
    <text evidence="3">The sequence shown here is derived from an EMBL/GenBank/DDBJ whole genome shotgun (WGS) entry which is preliminary data.</text>
</comment>
<dbReference type="Gene3D" id="3.30.390.10">
    <property type="entry name" value="Enolase-like, N-terminal domain"/>
    <property type="match status" value="1"/>
</dbReference>
<dbReference type="InterPro" id="IPR036849">
    <property type="entry name" value="Enolase-like_C_sf"/>
</dbReference>
<proteinExistence type="predicted"/>
<evidence type="ECO:0000313" key="3">
    <source>
        <dbReference type="EMBL" id="GAF82929.1"/>
    </source>
</evidence>
<dbReference type="Gene3D" id="3.20.20.120">
    <property type="entry name" value="Enolase-like C-terminal domain"/>
    <property type="match status" value="1"/>
</dbReference>
<dbReference type="SFLD" id="SFLDG00179">
    <property type="entry name" value="mandelate_racemase"/>
    <property type="match status" value="1"/>
</dbReference>
<dbReference type="EMBL" id="BARS01003447">
    <property type="protein sequence ID" value="GAF82929.1"/>
    <property type="molecule type" value="Genomic_DNA"/>
</dbReference>
<sequence>MKITKIEAVRFKKDWQMWVRIYTDKGIVGLGETYPRTDSQIGALKDFSRQLIGKDPRNIERIWRDMYGSASFNVTGGAEMRIISAVNIALWDILGKALGVPVYTLLGGKAQQKLRVYNTYIGSWDINKMTLEKDTERITEFLLDRGIKAIKIYPYEDVGNRTLGTYISPVDIDKCLDWVKRIRKTAGKEMEICIDTMCRWNLPCAVKIAHSLEPYDIMFIEDMLLQDNPQPYAVLARETTIPLCHSERLATRYGFREMLEAKAVDIVMYDLTWCGGITEAKKISDYADTYYIPTAPHTCGGPVLWHASIHTATALTNFFIMESSWHFWHGEWPNYVNDLPEPVNGFVTPSDKPGLGVEIKPEIFRDGTATVIPIAEI</sequence>
<dbReference type="SUPFAM" id="SSF54826">
    <property type="entry name" value="Enolase N-terminal domain-like"/>
    <property type="match status" value="1"/>
</dbReference>
<dbReference type="Pfam" id="PF13378">
    <property type="entry name" value="MR_MLE_C"/>
    <property type="match status" value="1"/>
</dbReference>
<dbReference type="SFLD" id="SFLDS00001">
    <property type="entry name" value="Enolase"/>
    <property type="match status" value="1"/>
</dbReference>
<feature type="domain" description="Mandelate racemase/muconate lactonizing enzyme C-terminal" evidence="2">
    <location>
        <begin position="131"/>
        <end position="242"/>
    </location>
</feature>
<accession>X0SPD1</accession>
<dbReference type="SUPFAM" id="SSF51604">
    <property type="entry name" value="Enolase C-terminal domain-like"/>
    <property type="match status" value="1"/>
</dbReference>
<dbReference type="SMART" id="SM00922">
    <property type="entry name" value="MR_MLE"/>
    <property type="match status" value="1"/>
</dbReference>
<evidence type="ECO:0000259" key="2">
    <source>
        <dbReference type="SMART" id="SM00922"/>
    </source>
</evidence>
<dbReference type="GO" id="GO:0016829">
    <property type="term" value="F:lyase activity"/>
    <property type="evidence" value="ECO:0007669"/>
    <property type="project" value="UniProtKB-KW"/>
</dbReference>